<feature type="compositionally biased region" description="Polar residues" evidence="2">
    <location>
        <begin position="31"/>
        <end position="43"/>
    </location>
</feature>
<gene>
    <name evidence="4" type="ORF">NDU88_000023</name>
</gene>
<feature type="region of interest" description="Disordered" evidence="2">
    <location>
        <begin position="714"/>
        <end position="733"/>
    </location>
</feature>
<feature type="region of interest" description="Disordered" evidence="2">
    <location>
        <begin position="440"/>
        <end position="469"/>
    </location>
</feature>
<keyword evidence="1" id="KW-0479">Metal-binding</keyword>
<dbReference type="InterPro" id="IPR013087">
    <property type="entry name" value="Znf_C2H2_type"/>
</dbReference>
<feature type="domain" description="C2H2-type" evidence="3">
    <location>
        <begin position="414"/>
        <end position="441"/>
    </location>
</feature>
<dbReference type="PROSITE" id="PS50157">
    <property type="entry name" value="ZINC_FINGER_C2H2_2"/>
    <property type="match status" value="4"/>
</dbReference>
<dbReference type="EMBL" id="JANPWB010000016">
    <property type="protein sequence ID" value="KAJ1079786.1"/>
    <property type="molecule type" value="Genomic_DNA"/>
</dbReference>
<dbReference type="Pfam" id="PF00096">
    <property type="entry name" value="zf-C2H2"/>
    <property type="match status" value="2"/>
</dbReference>
<comment type="caution">
    <text evidence="4">The sequence shown here is derived from an EMBL/GenBank/DDBJ whole genome shotgun (WGS) entry which is preliminary data.</text>
</comment>
<feature type="region of interest" description="Disordered" evidence="2">
    <location>
        <begin position="1"/>
        <end position="43"/>
    </location>
</feature>
<dbReference type="Gene3D" id="3.30.160.60">
    <property type="entry name" value="Classic Zinc Finger"/>
    <property type="match status" value="4"/>
</dbReference>
<dbReference type="Proteomes" id="UP001066276">
    <property type="component" value="Chromosome 12"/>
</dbReference>
<feature type="compositionally biased region" description="Polar residues" evidence="2">
    <location>
        <begin position="1"/>
        <end position="12"/>
    </location>
</feature>
<feature type="region of interest" description="Disordered" evidence="2">
    <location>
        <begin position="484"/>
        <end position="509"/>
    </location>
</feature>
<evidence type="ECO:0000256" key="2">
    <source>
        <dbReference type="SAM" id="MobiDB-lite"/>
    </source>
</evidence>
<feature type="domain" description="C2H2-type" evidence="3">
    <location>
        <begin position="472"/>
        <end position="495"/>
    </location>
</feature>
<evidence type="ECO:0000256" key="1">
    <source>
        <dbReference type="PROSITE-ProRule" id="PRU00042"/>
    </source>
</evidence>
<dbReference type="Pfam" id="PF13873">
    <property type="entry name" value="Myb_DNA-bind_5"/>
    <property type="match status" value="2"/>
</dbReference>
<proteinExistence type="predicted"/>
<evidence type="ECO:0000313" key="4">
    <source>
        <dbReference type="EMBL" id="KAJ1079786.1"/>
    </source>
</evidence>
<dbReference type="GO" id="GO:0005634">
    <property type="term" value="C:nucleus"/>
    <property type="evidence" value="ECO:0007669"/>
    <property type="project" value="TreeGrafter"/>
</dbReference>
<feature type="compositionally biased region" description="Low complexity" evidence="2">
    <location>
        <begin position="888"/>
        <end position="902"/>
    </location>
</feature>
<feature type="compositionally biased region" description="Basic and acidic residues" evidence="2">
    <location>
        <begin position="13"/>
        <end position="28"/>
    </location>
</feature>
<dbReference type="AlphaFoldDB" id="A0AAV7KLD1"/>
<dbReference type="PANTHER" id="PTHR23098:SF16">
    <property type="entry name" value="REGULATORY PROTEIN ZESTE"/>
    <property type="match status" value="1"/>
</dbReference>
<dbReference type="PANTHER" id="PTHR23098">
    <property type="entry name" value="AGAP001331-PA-RELATED"/>
    <property type="match status" value="1"/>
</dbReference>
<dbReference type="InterPro" id="IPR028002">
    <property type="entry name" value="Myb_DNA-bind_5"/>
</dbReference>
<feature type="domain" description="C2H2-type" evidence="3">
    <location>
        <begin position="202"/>
        <end position="225"/>
    </location>
</feature>
<sequence length="924" mass="102684">MDQPKSDQVQHQGTRESSEPLVRVKSEGDNESSYSDCENSMSSLNIPVEDEPLVSDGHPSTGWVKVEVAEESSRNDCQNHIVLVKIEEEDGAERDPLDLLNHRKDPQEFDEGARFDSSASENEAITKTQGLCLHRSIHTAEDLGPCTECEKSIGQRLDLYTHQMLHTGEGPYECTELGRNSWPTSQIMDNHSSHTEDGQLAECEQSFINSSHLRRHQRMHPGAEPYLGMQNSNSSWPIYQPPGTRSRHGLDFPPQRKRKKRFSEEELNILVEQVSTDHDKLFGKSAMKVPERTKKAIWVRIQSMVNAVGITHRTVDEIQKRWYDIRRRTKEKIFANISESAGTGGGPSQHLPLPNADSRVVTTLATEAGQGLAGVDTSAVALLKQHSETEENEAIIKTKGLCIHRRLHTGEEMGPCRDCEKTPGQRLDLYAHQMVHTGEEPYDCTDPGGSSWPTSQLMDNHRPHTGDGQFAECEKSFINSSHLRRHQGMHPGEEPYEDTEQSRNSWSSYQTTEIGSQYGAESPQQRKRKKRFSEEELSILVEEVTRNYNRLFGKAAMKVPESAKKAIWVRIQSRVNAVGITHRTVDEIQRRWYDTRRRTKEKIFINISEEEGTEAGLGQPMPLTHAESLGETAVSPEAGHVLVGIDTSTVKLMEHHSETEDQGSSGVAEADVLEKAATQYMWDITPSTSSALPGIQAAPFEDAASTSGTVFSTTPAQRRARQKAPMHPVPPDAKSTIDQVRVLEYSMLQVQQKQLRAINSMGRELRDMGSSVAGACASMQGTLQKISQGIDTIAQAMVKLVEGHTVKNTVAKQQLNNRTMLRSVGRLANATTLLSRSTVAMHKDMVKCNTDLTRGLVQVNSAIGEMATATPQMREAPTPPPHREELRAASSASAVHVPAARPVTRRRDEPGESGAPTPRKKGKH</sequence>
<keyword evidence="5" id="KW-1185">Reference proteome</keyword>
<evidence type="ECO:0000259" key="3">
    <source>
        <dbReference type="PROSITE" id="PS50157"/>
    </source>
</evidence>
<organism evidence="4 5">
    <name type="scientific">Pleurodeles waltl</name>
    <name type="common">Iberian ribbed newt</name>
    <dbReference type="NCBI Taxonomy" id="8319"/>
    <lineage>
        <taxon>Eukaryota</taxon>
        <taxon>Metazoa</taxon>
        <taxon>Chordata</taxon>
        <taxon>Craniata</taxon>
        <taxon>Vertebrata</taxon>
        <taxon>Euteleostomi</taxon>
        <taxon>Amphibia</taxon>
        <taxon>Batrachia</taxon>
        <taxon>Caudata</taxon>
        <taxon>Salamandroidea</taxon>
        <taxon>Salamandridae</taxon>
        <taxon>Pleurodelinae</taxon>
        <taxon>Pleurodeles</taxon>
    </lineage>
</organism>
<protein>
    <recommendedName>
        <fullName evidence="3">C2H2-type domain-containing protein</fullName>
    </recommendedName>
</protein>
<dbReference type="SUPFAM" id="SSF57667">
    <property type="entry name" value="beta-beta-alpha zinc fingers"/>
    <property type="match status" value="4"/>
</dbReference>
<accession>A0AAV7KLD1</accession>
<dbReference type="GO" id="GO:0008270">
    <property type="term" value="F:zinc ion binding"/>
    <property type="evidence" value="ECO:0007669"/>
    <property type="project" value="UniProtKB-KW"/>
</dbReference>
<dbReference type="SMART" id="SM00717">
    <property type="entry name" value="SANT"/>
    <property type="match status" value="2"/>
</dbReference>
<name>A0AAV7KLD1_PLEWA</name>
<keyword evidence="1" id="KW-0862">Zinc</keyword>
<feature type="region of interest" description="Disordered" evidence="2">
    <location>
        <begin position="867"/>
        <end position="924"/>
    </location>
</feature>
<feature type="domain" description="C2H2-type" evidence="3">
    <location>
        <begin position="144"/>
        <end position="171"/>
    </location>
</feature>
<reference evidence="4" key="1">
    <citation type="journal article" date="2022" name="bioRxiv">
        <title>Sequencing and chromosome-scale assembly of the giantPleurodeles waltlgenome.</title>
        <authorList>
            <person name="Brown T."/>
            <person name="Elewa A."/>
            <person name="Iarovenko S."/>
            <person name="Subramanian E."/>
            <person name="Araus A.J."/>
            <person name="Petzold A."/>
            <person name="Susuki M."/>
            <person name="Suzuki K.-i.T."/>
            <person name="Hayashi T."/>
            <person name="Toyoda A."/>
            <person name="Oliveira C."/>
            <person name="Osipova E."/>
            <person name="Leigh N.D."/>
            <person name="Simon A."/>
            <person name="Yun M.H."/>
        </authorList>
    </citation>
    <scope>NUCLEOTIDE SEQUENCE</scope>
    <source>
        <strain evidence="4">20211129_DDA</strain>
        <tissue evidence="4">Liver</tissue>
    </source>
</reference>
<evidence type="ECO:0000313" key="5">
    <source>
        <dbReference type="Proteomes" id="UP001066276"/>
    </source>
</evidence>
<keyword evidence="1" id="KW-0863">Zinc-finger</keyword>
<dbReference type="InterPro" id="IPR036236">
    <property type="entry name" value="Znf_C2H2_sf"/>
</dbReference>
<dbReference type="SMART" id="SM00355">
    <property type="entry name" value="ZnF_C2H2"/>
    <property type="match status" value="4"/>
</dbReference>
<dbReference type="InterPro" id="IPR001005">
    <property type="entry name" value="SANT/Myb"/>
</dbReference>
<dbReference type="PROSITE" id="PS00028">
    <property type="entry name" value="ZINC_FINGER_C2H2_1"/>
    <property type="match status" value="1"/>
</dbReference>